<evidence type="ECO:0000259" key="10">
    <source>
        <dbReference type="PROSITE" id="PS51387"/>
    </source>
</evidence>
<comment type="subcellular location">
    <subcellularLocation>
        <location evidence="1">Membrane</location>
        <topology evidence="1">Single-pass membrane protein</topology>
    </subcellularLocation>
</comment>
<dbReference type="GO" id="GO:0000246">
    <property type="term" value="F:Delta24(24-1) sterol reductase activity"/>
    <property type="evidence" value="ECO:0007669"/>
    <property type="project" value="TreeGrafter"/>
</dbReference>
<dbReference type="PANTHER" id="PTHR10801">
    <property type="entry name" value="24-DEHYDROCHOLESTEROL REDUCTASE"/>
    <property type="match status" value="1"/>
</dbReference>
<dbReference type="PANTHER" id="PTHR10801:SF0">
    <property type="entry name" value="DELTA(24)-STEROL REDUCTASE"/>
    <property type="match status" value="1"/>
</dbReference>
<dbReference type="InterPro" id="IPR006094">
    <property type="entry name" value="Oxid_FAD_bind_N"/>
</dbReference>
<dbReference type="Pfam" id="PF01565">
    <property type="entry name" value="FAD_binding_4"/>
    <property type="match status" value="1"/>
</dbReference>
<reference evidence="12" key="1">
    <citation type="submission" date="2015-08" db="UniProtKB">
        <authorList>
            <consortium name="WormBaseParasite"/>
        </authorList>
    </citation>
    <scope>IDENTIFICATION</scope>
</reference>
<comment type="catalytic activity">
    <reaction evidence="7">
        <text>lanosterol + NADPH + H(+) = 24,25-dihydrolanosterol + NADP(+)</text>
        <dbReference type="Rhea" id="RHEA:33919"/>
        <dbReference type="ChEBI" id="CHEBI:15378"/>
        <dbReference type="ChEBI" id="CHEBI:16521"/>
        <dbReference type="ChEBI" id="CHEBI:28113"/>
        <dbReference type="ChEBI" id="CHEBI:57783"/>
        <dbReference type="ChEBI" id="CHEBI:58349"/>
    </reaction>
    <physiologicalReaction direction="left-to-right" evidence="7">
        <dbReference type="Rhea" id="RHEA:33920"/>
    </physiologicalReaction>
</comment>
<dbReference type="InterPro" id="IPR040165">
    <property type="entry name" value="Diminuto-like"/>
</dbReference>
<evidence type="ECO:0000313" key="11">
    <source>
        <dbReference type="Proteomes" id="UP000035681"/>
    </source>
</evidence>
<organism evidence="12">
    <name type="scientific">Strongyloides stercoralis</name>
    <name type="common">Threadworm</name>
    <dbReference type="NCBI Taxonomy" id="6248"/>
    <lineage>
        <taxon>Eukaryota</taxon>
        <taxon>Metazoa</taxon>
        <taxon>Ecdysozoa</taxon>
        <taxon>Nematoda</taxon>
        <taxon>Chromadorea</taxon>
        <taxon>Rhabditida</taxon>
        <taxon>Tylenchina</taxon>
        <taxon>Panagrolaimomorpha</taxon>
        <taxon>Strongyloidoidea</taxon>
        <taxon>Strongyloididae</taxon>
        <taxon>Strongyloides</taxon>
    </lineage>
</organism>
<dbReference type="Proteomes" id="UP000035681">
    <property type="component" value="Unplaced"/>
</dbReference>
<dbReference type="STRING" id="6248.A0A0K0ERB0"/>
<dbReference type="WBParaSite" id="TCONS_00002519.p1">
    <property type="protein sequence ID" value="TCONS_00002519.p1"/>
    <property type="gene ID" value="XLOC_002362"/>
</dbReference>
<evidence type="ECO:0000313" key="12">
    <source>
        <dbReference type="WBParaSite" id="SSTP_0001199300.1"/>
    </source>
</evidence>
<dbReference type="SUPFAM" id="SSF56176">
    <property type="entry name" value="FAD-binding/transporter-associated domain-like"/>
    <property type="match status" value="1"/>
</dbReference>
<dbReference type="GO" id="GO:0050614">
    <property type="term" value="F:Delta24-sterol reductase activity"/>
    <property type="evidence" value="ECO:0007669"/>
    <property type="project" value="UniProtKB-EC"/>
</dbReference>
<evidence type="ECO:0000256" key="9">
    <source>
        <dbReference type="SAM" id="Phobius"/>
    </source>
</evidence>
<feature type="transmembrane region" description="Helical" evidence="9">
    <location>
        <begin position="12"/>
        <end position="32"/>
    </location>
</feature>
<sequence length="456" mass="53219">MNKLSISMDIEKFFEFPHYIFMFFLTPFFWIIDKINNSLEIGKGRFLLKINYPKKYHEQKIDKLRDEFKKCLNNGKGLDMSIRSQMDGILELNLSEKFILVEPFVTINQIIEILSKTSLILPCMSSDTSMTISEMIENGCVGSDSKKYGLFHHTCFEFEILTAKGEVVVAKKNGGIGSGNNNALFYGIPLSGMSIGVLLSAKIRLVDKEDVVKFLFKPVNIIDLGNEIKICGERYKNSDFMDIIKKDDTTFVIAIGDMIKQKEGIKFSNNWDNNCNYCIKEGKEITRYMMLNYYLHRDESNIHDRSKLRKILSKKLWKYNEIHNDYLVPLENIDNILLKLCELNLSPKWMTLVNIPSIPGLLRQRYGKNIYFLNIRIKNEVPSSKSLKLKDLLNKFEEEILYKNGFELMSNSMSLSHKNFWLMYDASLYQWLRAKYESKALFMDVFQWSIKENITN</sequence>
<dbReference type="GO" id="GO:0016020">
    <property type="term" value="C:membrane"/>
    <property type="evidence" value="ECO:0007669"/>
    <property type="project" value="UniProtKB-SubCell"/>
</dbReference>
<dbReference type="Gene3D" id="3.30.465.10">
    <property type="match status" value="1"/>
</dbReference>
<dbReference type="InterPro" id="IPR036318">
    <property type="entry name" value="FAD-bd_PCMH-like_sf"/>
</dbReference>
<dbReference type="InterPro" id="IPR016166">
    <property type="entry name" value="FAD-bd_PCMH"/>
</dbReference>
<dbReference type="GO" id="GO:0071949">
    <property type="term" value="F:FAD binding"/>
    <property type="evidence" value="ECO:0007669"/>
    <property type="project" value="InterPro"/>
</dbReference>
<accession>A0A0K0ERB0</accession>
<dbReference type="InterPro" id="IPR016169">
    <property type="entry name" value="FAD-bd_PCMH_sub2"/>
</dbReference>
<keyword evidence="4 9" id="KW-1133">Transmembrane helix</keyword>
<keyword evidence="3 9" id="KW-0812">Transmembrane</keyword>
<evidence type="ECO:0000256" key="6">
    <source>
        <dbReference type="ARBA" id="ARBA00023136"/>
    </source>
</evidence>
<comment type="catalytic activity">
    <reaction evidence="8">
        <text>5alpha-cholest-8-en-3beta-ol + NADP(+) = zymosterol + NADPH + H(+)</text>
        <dbReference type="Rhea" id="RHEA:36399"/>
        <dbReference type="ChEBI" id="CHEBI:15378"/>
        <dbReference type="ChEBI" id="CHEBI:16608"/>
        <dbReference type="ChEBI" id="CHEBI:18252"/>
        <dbReference type="ChEBI" id="CHEBI:57783"/>
        <dbReference type="ChEBI" id="CHEBI:58349"/>
        <dbReference type="EC" id="1.3.1.72"/>
    </reaction>
    <physiologicalReaction direction="right-to-left" evidence="8">
        <dbReference type="Rhea" id="RHEA:36401"/>
    </physiologicalReaction>
</comment>
<dbReference type="GO" id="GO:0005737">
    <property type="term" value="C:cytoplasm"/>
    <property type="evidence" value="ECO:0007669"/>
    <property type="project" value="TreeGrafter"/>
</dbReference>
<dbReference type="GO" id="GO:0008202">
    <property type="term" value="P:steroid metabolic process"/>
    <property type="evidence" value="ECO:0007669"/>
    <property type="project" value="TreeGrafter"/>
</dbReference>
<evidence type="ECO:0000256" key="4">
    <source>
        <dbReference type="ARBA" id="ARBA00022989"/>
    </source>
</evidence>
<evidence type="ECO:0000256" key="7">
    <source>
        <dbReference type="ARBA" id="ARBA00051033"/>
    </source>
</evidence>
<proteinExistence type="predicted"/>
<evidence type="ECO:0000256" key="3">
    <source>
        <dbReference type="ARBA" id="ARBA00022692"/>
    </source>
</evidence>
<name>A0A0K0ERB0_STRER</name>
<evidence type="ECO:0000256" key="1">
    <source>
        <dbReference type="ARBA" id="ARBA00004167"/>
    </source>
</evidence>
<dbReference type="PROSITE" id="PS51387">
    <property type="entry name" value="FAD_PCMH"/>
    <property type="match status" value="1"/>
</dbReference>
<dbReference type="WBParaSite" id="SSTP_0001199300.1">
    <property type="protein sequence ID" value="SSTP_0001199300.1"/>
    <property type="gene ID" value="SSTP_0001199300"/>
</dbReference>
<protein>
    <recommendedName>
        <fullName evidence="2">Delta(24)-sterol reductase</fullName>
        <ecNumber evidence="2">1.3.1.72</ecNumber>
    </recommendedName>
</protein>
<dbReference type="AlphaFoldDB" id="A0A0K0ERB0"/>
<keyword evidence="11" id="KW-1185">Reference proteome</keyword>
<evidence type="ECO:0000256" key="5">
    <source>
        <dbReference type="ARBA" id="ARBA00023002"/>
    </source>
</evidence>
<evidence type="ECO:0000256" key="2">
    <source>
        <dbReference type="ARBA" id="ARBA00012405"/>
    </source>
</evidence>
<keyword evidence="5" id="KW-0560">Oxidoreductase</keyword>
<keyword evidence="6 9" id="KW-0472">Membrane</keyword>
<feature type="domain" description="FAD-binding PCMH-type" evidence="10">
    <location>
        <begin position="84"/>
        <end position="208"/>
    </location>
</feature>
<dbReference type="EC" id="1.3.1.72" evidence="2"/>
<evidence type="ECO:0000256" key="8">
    <source>
        <dbReference type="ARBA" id="ARBA00052927"/>
    </source>
</evidence>